<comment type="caution">
    <text evidence="2">The sequence shown here is derived from an EMBL/GenBank/DDBJ whole genome shotgun (WGS) entry which is preliminary data.</text>
</comment>
<feature type="transmembrane region" description="Helical" evidence="1">
    <location>
        <begin position="255"/>
        <end position="278"/>
    </location>
</feature>
<keyword evidence="1" id="KW-1133">Transmembrane helix</keyword>
<feature type="transmembrane region" description="Helical" evidence="1">
    <location>
        <begin position="35"/>
        <end position="54"/>
    </location>
</feature>
<keyword evidence="1" id="KW-0472">Membrane</keyword>
<proteinExistence type="predicted"/>
<dbReference type="EMBL" id="JAQQXR010000001">
    <property type="protein sequence ID" value="MDC8756351.1"/>
    <property type="molecule type" value="Genomic_DNA"/>
</dbReference>
<name>A0ABT5JV32_9BURK</name>
<evidence type="ECO:0000313" key="3">
    <source>
        <dbReference type="Proteomes" id="UP001221208"/>
    </source>
</evidence>
<sequence>MNDLLQSGATALAAGIGDNLGQYAGSLFLRVSPWALLYGLLGLLASLPLLVYLARKGLLSRKPRPWNVLAKLSYLVILVAFTAGGAALGMLSRTHGMLSEGLTAAVQPAIEAHMPALRTYVTAQVAVYGPDQVITAKDLVEPLLKRLYYVPKSDSLWERGKAGAVNWIVLNYGAAALTEALQKTLIGKIEALSTAAKMDLRGQERGELSKLASDVVARLATDSARQLDFTKLDKTLPQILVRALQKNLDGHFSSMYAGVGIAFVLLGLLIGGEMLLYFRWYLRRAV</sequence>
<evidence type="ECO:0000313" key="2">
    <source>
        <dbReference type="EMBL" id="MDC8756351.1"/>
    </source>
</evidence>
<dbReference type="RefSeq" id="WP_273668976.1">
    <property type="nucleotide sequence ID" value="NZ_JAQQXR010000001.1"/>
</dbReference>
<dbReference type="Proteomes" id="UP001221208">
    <property type="component" value="Unassembled WGS sequence"/>
</dbReference>
<keyword evidence="3" id="KW-1185">Reference proteome</keyword>
<gene>
    <name evidence="2" type="ORF">OIK44_01975</name>
</gene>
<organism evidence="2 3">
    <name type="scientific">Janthinobacterium fluminis</name>
    <dbReference type="NCBI Taxonomy" id="2987524"/>
    <lineage>
        <taxon>Bacteria</taxon>
        <taxon>Pseudomonadati</taxon>
        <taxon>Pseudomonadota</taxon>
        <taxon>Betaproteobacteria</taxon>
        <taxon>Burkholderiales</taxon>
        <taxon>Oxalobacteraceae</taxon>
        <taxon>Janthinobacterium</taxon>
    </lineage>
</organism>
<evidence type="ECO:0000256" key="1">
    <source>
        <dbReference type="SAM" id="Phobius"/>
    </source>
</evidence>
<accession>A0ABT5JV32</accession>
<feature type="transmembrane region" description="Helical" evidence="1">
    <location>
        <begin position="74"/>
        <end position="92"/>
    </location>
</feature>
<reference evidence="2 3" key="1">
    <citation type="submission" date="2022-10" db="EMBL/GenBank/DDBJ databases">
        <title>Janthinobacterium sp. hw3 Genome sequencing.</title>
        <authorList>
            <person name="Park S."/>
        </authorList>
    </citation>
    <scope>NUCLEOTIDE SEQUENCE [LARGE SCALE GENOMIC DNA]</scope>
    <source>
        <strain evidence="3">hw3</strain>
    </source>
</reference>
<protein>
    <submittedName>
        <fullName evidence="2">Uncharacterized protein</fullName>
    </submittedName>
</protein>
<keyword evidence="1" id="KW-0812">Transmembrane</keyword>